<dbReference type="InterPro" id="IPR011662">
    <property type="entry name" value="Secretin/TonB_short_N"/>
</dbReference>
<evidence type="ECO:0000256" key="2">
    <source>
        <dbReference type="ARBA" id="ARBA00022448"/>
    </source>
</evidence>
<dbReference type="Gene3D" id="2.170.130.10">
    <property type="entry name" value="TonB-dependent receptor, plug domain"/>
    <property type="match status" value="1"/>
</dbReference>
<evidence type="ECO:0000256" key="12">
    <source>
        <dbReference type="SAM" id="SignalP"/>
    </source>
</evidence>
<dbReference type="Gene3D" id="2.60.40.1120">
    <property type="entry name" value="Carboxypeptidase-like, regulatory domain"/>
    <property type="match status" value="1"/>
</dbReference>
<feature type="domain" description="TonB-dependent receptor-like beta-barrel" evidence="13">
    <location>
        <begin position="529"/>
        <end position="1060"/>
    </location>
</feature>
<dbReference type="InterPro" id="IPR036942">
    <property type="entry name" value="Beta-barrel_TonB_sf"/>
</dbReference>
<organism evidence="16 17">
    <name type="scientific">Zobellia galactanivorans (strain DSM 12802 / CCUG 47099 / CIP 106680 / NCIMB 13871 / Dsij)</name>
    <dbReference type="NCBI Taxonomy" id="63186"/>
    <lineage>
        <taxon>Bacteria</taxon>
        <taxon>Pseudomonadati</taxon>
        <taxon>Bacteroidota</taxon>
        <taxon>Flavobacteriia</taxon>
        <taxon>Flavobacteriales</taxon>
        <taxon>Flavobacteriaceae</taxon>
        <taxon>Zobellia</taxon>
    </lineage>
</organism>
<dbReference type="NCBIfam" id="TIGR04057">
    <property type="entry name" value="SusC_RagA_signa"/>
    <property type="match status" value="1"/>
</dbReference>
<dbReference type="Gene3D" id="2.40.170.20">
    <property type="entry name" value="TonB-dependent receptor, beta-barrel domain"/>
    <property type="match status" value="1"/>
</dbReference>
<evidence type="ECO:0000259" key="14">
    <source>
        <dbReference type="Pfam" id="PF07660"/>
    </source>
</evidence>
<dbReference type="Pfam" id="PF07660">
    <property type="entry name" value="STN"/>
    <property type="match status" value="1"/>
</dbReference>
<keyword evidence="6" id="KW-0408">Iron</keyword>
<reference evidence="17" key="1">
    <citation type="submission" date="2009-07" db="EMBL/GenBank/DDBJ databases">
        <title>Complete genome sequence of Zobellia galactanivorans Dsij.</title>
        <authorList>
            <consortium name="Genoscope - CEA"/>
        </authorList>
    </citation>
    <scope>NUCLEOTIDE SEQUENCE [LARGE SCALE GENOMIC DNA]</scope>
    <source>
        <strain evidence="17">DSM 12802 / CCUG 47099 / CIP 106680 / NCIMB 13871 / Dsij</strain>
    </source>
</reference>
<dbReference type="InterPro" id="IPR012910">
    <property type="entry name" value="Plug_dom"/>
</dbReference>
<evidence type="ECO:0000313" key="16">
    <source>
        <dbReference type="EMBL" id="CAZ95114.1"/>
    </source>
</evidence>
<evidence type="ECO:0000256" key="7">
    <source>
        <dbReference type="ARBA" id="ARBA00023077"/>
    </source>
</evidence>
<evidence type="ECO:0000256" key="5">
    <source>
        <dbReference type="ARBA" id="ARBA00022692"/>
    </source>
</evidence>
<dbReference type="GO" id="GO:0006826">
    <property type="term" value="P:iron ion transport"/>
    <property type="evidence" value="ECO:0007669"/>
    <property type="project" value="UniProtKB-KW"/>
</dbReference>
<feature type="chain" id="PRO_5003402336" evidence="12">
    <location>
        <begin position="23"/>
        <end position="1111"/>
    </location>
</feature>
<dbReference type="PATRIC" id="fig|63186.3.peg.1040"/>
<evidence type="ECO:0000256" key="8">
    <source>
        <dbReference type="ARBA" id="ARBA00023136"/>
    </source>
</evidence>
<evidence type="ECO:0000256" key="3">
    <source>
        <dbReference type="ARBA" id="ARBA00022452"/>
    </source>
</evidence>
<dbReference type="Pfam" id="PF13715">
    <property type="entry name" value="CarbopepD_reg_2"/>
    <property type="match status" value="1"/>
</dbReference>
<evidence type="ECO:0000256" key="4">
    <source>
        <dbReference type="ARBA" id="ARBA00022496"/>
    </source>
</evidence>
<dbReference type="EMBL" id="FP476056">
    <property type="protein sequence ID" value="CAZ95114.1"/>
    <property type="molecule type" value="Genomic_DNA"/>
</dbReference>
<dbReference type="Proteomes" id="UP000008898">
    <property type="component" value="Chromosome"/>
</dbReference>
<comment type="subcellular location">
    <subcellularLocation>
        <location evidence="1 10">Cell outer membrane</location>
        <topology evidence="1 10">Multi-pass membrane protein</topology>
    </subcellularLocation>
</comment>
<accession>G0LA75</accession>
<sequence>MKLTTLLLMTTLFGLYANDSYAQKTKVTLNVKNATVRNVIDNIESSTDFRFIYKTKDVDLEHKISLRVSKESIKKVLESLFGNTNTVYKVRGTHIILRRSLKEQPSPETILEDILIDRGQDFTVTGTITDGNGMPLSGANIVEKGTVNGVTADFDGNFSLSVADVDAVLVVSYIGFATKEVSVNGRNSIAVSLEESAAALEEIVVVGYGTQKKKDLTGAVSSVDGEDIQNSAKTSIDQMLQGKVAGVRISQTSGQPGGGVSIRIRGNSSLNTSNEPLYVIDGMPIDNSAAITDNGPNISSSAPTNPLNTINPQDIESIQVLKDASATAIYGSRGANGVILITTKSGKEGRLKIDYSTSVGIQKVANPLNVLDGNEYVENIGDILSQSGSSLQPELSNSANNVDWQDQIFRSAATLQHNLSLSGGSAENKYFASFNYTDQEGILIGSGFKRYGGRLNWKHTKDKFSASVNINTSLTEDDITPHGSSGNFDGGVISTAVFLPGTVPVYNSDGSYFKPRILDLDNPLSIANGIDVKGSTNRTLVNLKTSYEVLRNVEASISLNADNIYSKKNAYRSRLTIVGEESGGVASIITSKSSNYVLEALLNYKNSFGDHSVSGVAGYTYQKNDFQWSSSSARGFIGDEVKTDDLSSGDPALNQVGSLRTSDALLSYLSRINYSYLDKLLVTASFRADGSSRLAEGRKWGYFPSFSLGYRLTQEPFMESLSFINNLKARLGWGQIGNVRTPASAAIASFVAGSSAVFNNETKAGLTPARIPNPDLKWETTEQLNIGMDFGLFGSRINGSVDAYNKKTKDLLFQEPVPPQTGFDNWWVNLPDSEITNTGIELSLNTINVKSDKFNWESDLNFTSNRNKITKLDGREIIISSDVVATVANIEGEAAFSYYGLEKVGIWQIGDNTAGSAQPTAVPGQPKWKDQNNDGVINADDRVILGNPYPDFTWGLNNSFSYGGFDLSIFIEGVQGVDLFNTQLANTYFPFNNSRNRFAEPIVNRWTPDNPTNEWPSFVDPSSYGGDLTNAFTIQDASFVRLKNVTLGYNFNLKESSAIRSLSAHISGENLAISTDYYGYDADLGGTGNSRLDANSYPTSRTFSLGINIGF</sequence>
<dbReference type="Pfam" id="PF00593">
    <property type="entry name" value="TonB_dep_Rec_b-barrel"/>
    <property type="match status" value="1"/>
</dbReference>
<keyword evidence="5 10" id="KW-0812">Transmembrane</keyword>
<name>G0LA75_ZOBGA</name>
<keyword evidence="8 10" id="KW-0472">Membrane</keyword>
<gene>
    <name evidence="16" type="ordered locus">zobellia_1057</name>
</gene>
<evidence type="ECO:0000259" key="15">
    <source>
        <dbReference type="Pfam" id="PF07715"/>
    </source>
</evidence>
<evidence type="ECO:0000313" key="17">
    <source>
        <dbReference type="Proteomes" id="UP000008898"/>
    </source>
</evidence>
<dbReference type="FunFam" id="2.170.130.10:FF:000008">
    <property type="entry name" value="SusC/RagA family TonB-linked outer membrane protein"/>
    <property type="match status" value="1"/>
</dbReference>
<dbReference type="STRING" id="63186.ZOBELLIA_1057"/>
<dbReference type="HOGENOM" id="CLU_004317_0_2_10"/>
<protein>
    <submittedName>
        <fullName evidence="16">TonB-dependent Transducer</fullName>
    </submittedName>
</protein>
<dbReference type="InterPro" id="IPR023996">
    <property type="entry name" value="TonB-dep_OMP_SusC/RagA"/>
</dbReference>
<keyword evidence="3 10" id="KW-1134">Transmembrane beta strand</keyword>
<evidence type="ECO:0000256" key="1">
    <source>
        <dbReference type="ARBA" id="ARBA00004571"/>
    </source>
</evidence>
<dbReference type="InterPro" id="IPR000531">
    <property type="entry name" value="Beta-barrel_TonB"/>
</dbReference>
<comment type="similarity">
    <text evidence="10 11">Belongs to the TonB-dependent receptor family.</text>
</comment>
<evidence type="ECO:0000259" key="13">
    <source>
        <dbReference type="Pfam" id="PF00593"/>
    </source>
</evidence>
<dbReference type="NCBIfam" id="TIGR04056">
    <property type="entry name" value="OMP_RagA_SusC"/>
    <property type="match status" value="1"/>
</dbReference>
<dbReference type="InterPro" id="IPR023997">
    <property type="entry name" value="TonB-dep_OMP_SusC/RagA_CS"/>
</dbReference>
<feature type="signal peptide" evidence="12">
    <location>
        <begin position="1"/>
        <end position="22"/>
    </location>
</feature>
<dbReference type="Pfam" id="PF07715">
    <property type="entry name" value="Plug"/>
    <property type="match status" value="1"/>
</dbReference>
<keyword evidence="7 11" id="KW-0798">TonB box</keyword>
<keyword evidence="4" id="KW-0406">Ion transport</keyword>
<feature type="domain" description="TonB-dependent receptor plug" evidence="15">
    <location>
        <begin position="212"/>
        <end position="338"/>
    </location>
</feature>
<dbReference type="InterPro" id="IPR037066">
    <property type="entry name" value="Plug_dom_sf"/>
</dbReference>
<keyword evidence="12" id="KW-0732">Signal</keyword>
<dbReference type="SUPFAM" id="SSF49464">
    <property type="entry name" value="Carboxypeptidase regulatory domain-like"/>
    <property type="match status" value="1"/>
</dbReference>
<keyword evidence="4" id="KW-0410">Iron transport</keyword>
<feature type="domain" description="Secretin/TonB short N-terminal" evidence="14">
    <location>
        <begin position="50"/>
        <end position="99"/>
    </location>
</feature>
<dbReference type="AlphaFoldDB" id="G0LA75"/>
<dbReference type="SUPFAM" id="SSF56935">
    <property type="entry name" value="Porins"/>
    <property type="match status" value="1"/>
</dbReference>
<keyword evidence="9 10" id="KW-0998">Cell outer membrane</keyword>
<reference evidence="16 17" key="2">
    <citation type="journal article" date="2012" name="Environ. Microbiol.">
        <title>Characterization of the first alginolytic operons in a marine bacterium: from their emergence in marine Flavobacteriia to their independent transfers to marine Proteobacteria and human gut Bacteroides.</title>
        <authorList>
            <person name="Thomas F."/>
            <person name="Barbeyron T."/>
            <person name="Tonon T."/>
            <person name="Genicot S."/>
            <person name="Czjzek M."/>
            <person name="Michel G."/>
        </authorList>
    </citation>
    <scope>NUCLEOTIDE SEQUENCE [LARGE SCALE GENOMIC DNA]</scope>
    <source>
        <strain evidence="17">DSM 12802 / CCUG 47099 / CIP 106680 / NCIMB 13871 / Dsij</strain>
    </source>
</reference>
<proteinExistence type="inferred from homology"/>
<dbReference type="InterPro" id="IPR039426">
    <property type="entry name" value="TonB-dep_rcpt-like"/>
</dbReference>
<evidence type="ECO:0000256" key="10">
    <source>
        <dbReference type="PROSITE-ProRule" id="PRU01360"/>
    </source>
</evidence>
<evidence type="ECO:0000256" key="11">
    <source>
        <dbReference type="RuleBase" id="RU003357"/>
    </source>
</evidence>
<evidence type="ECO:0000256" key="9">
    <source>
        <dbReference type="ARBA" id="ARBA00023237"/>
    </source>
</evidence>
<dbReference type="InterPro" id="IPR008969">
    <property type="entry name" value="CarboxyPept-like_regulatory"/>
</dbReference>
<dbReference type="KEGG" id="zga:ZOBELLIA_1057"/>
<keyword evidence="17" id="KW-1185">Reference proteome</keyword>
<dbReference type="PROSITE" id="PS52016">
    <property type="entry name" value="TONB_DEPENDENT_REC_3"/>
    <property type="match status" value="1"/>
</dbReference>
<dbReference type="GO" id="GO:0009279">
    <property type="term" value="C:cell outer membrane"/>
    <property type="evidence" value="ECO:0007669"/>
    <property type="project" value="UniProtKB-SubCell"/>
</dbReference>
<evidence type="ECO:0000256" key="6">
    <source>
        <dbReference type="ARBA" id="ARBA00023004"/>
    </source>
</evidence>
<keyword evidence="2 10" id="KW-0813">Transport</keyword>